<dbReference type="AlphaFoldDB" id="A0A1J5PQG8"/>
<evidence type="ECO:0000256" key="1">
    <source>
        <dbReference type="SAM" id="MobiDB-lite"/>
    </source>
</evidence>
<organism evidence="2">
    <name type="scientific">mine drainage metagenome</name>
    <dbReference type="NCBI Taxonomy" id="410659"/>
    <lineage>
        <taxon>unclassified sequences</taxon>
        <taxon>metagenomes</taxon>
        <taxon>ecological metagenomes</taxon>
    </lineage>
</organism>
<evidence type="ECO:0000313" key="2">
    <source>
        <dbReference type="EMBL" id="OIQ73745.1"/>
    </source>
</evidence>
<gene>
    <name evidence="2" type="ORF">GALL_446130</name>
</gene>
<dbReference type="EMBL" id="MLJW01002750">
    <property type="protein sequence ID" value="OIQ73745.1"/>
    <property type="molecule type" value="Genomic_DNA"/>
</dbReference>
<reference evidence="2" key="1">
    <citation type="submission" date="2016-10" db="EMBL/GenBank/DDBJ databases">
        <title>Sequence of Gallionella enrichment culture.</title>
        <authorList>
            <person name="Poehlein A."/>
            <person name="Muehling M."/>
            <person name="Daniel R."/>
        </authorList>
    </citation>
    <scope>NUCLEOTIDE SEQUENCE</scope>
</reference>
<name>A0A1J5PQG8_9ZZZZ</name>
<proteinExistence type="predicted"/>
<protein>
    <submittedName>
        <fullName evidence="2">Uncharacterized protein</fullName>
    </submittedName>
</protein>
<accession>A0A1J5PQG8</accession>
<sequence length="122" mass="14118">MPHIPRDHVQPHIDAADKGLNLQHFRHQPRRCNEIVKRARVGLIQRETQAHLDLIAQRAPVQDRLLPLQHAFRPQPLQPPPTGRRRHPRPLRQIGSRQPGFGQQMPQDASISVVYLHDFSDN</sequence>
<feature type="region of interest" description="Disordered" evidence="1">
    <location>
        <begin position="71"/>
        <end position="107"/>
    </location>
</feature>
<comment type="caution">
    <text evidence="2">The sequence shown here is derived from an EMBL/GenBank/DDBJ whole genome shotgun (WGS) entry which is preliminary data.</text>
</comment>